<dbReference type="Proteomes" id="UP000661507">
    <property type="component" value="Unassembled WGS sequence"/>
</dbReference>
<dbReference type="EMBL" id="BMKW01000008">
    <property type="protein sequence ID" value="GGJ24182.1"/>
    <property type="molecule type" value="Genomic_DNA"/>
</dbReference>
<dbReference type="CDD" id="cd00118">
    <property type="entry name" value="LysM"/>
    <property type="match status" value="1"/>
</dbReference>
<keyword evidence="3" id="KW-1185">Reference proteome</keyword>
<dbReference type="SUPFAM" id="SSF54106">
    <property type="entry name" value="LysM domain"/>
    <property type="match status" value="1"/>
</dbReference>
<reference evidence="2" key="2">
    <citation type="submission" date="2020-09" db="EMBL/GenBank/DDBJ databases">
        <authorList>
            <person name="Sun Q."/>
            <person name="Zhou Y."/>
        </authorList>
    </citation>
    <scope>NUCLEOTIDE SEQUENCE</scope>
    <source>
        <strain evidence="2">CGMCC 1.3617</strain>
    </source>
</reference>
<accession>A0A917KQ43</accession>
<evidence type="ECO:0000313" key="2">
    <source>
        <dbReference type="EMBL" id="GGJ24182.1"/>
    </source>
</evidence>
<proteinExistence type="predicted"/>
<organism evidence="2 3">
    <name type="scientific">Neoroseomonas lacus</name>
    <dbReference type="NCBI Taxonomy" id="287609"/>
    <lineage>
        <taxon>Bacteria</taxon>
        <taxon>Pseudomonadati</taxon>
        <taxon>Pseudomonadota</taxon>
        <taxon>Alphaproteobacteria</taxon>
        <taxon>Acetobacterales</taxon>
        <taxon>Acetobacteraceae</taxon>
        <taxon>Neoroseomonas</taxon>
    </lineage>
</organism>
<dbReference type="PROSITE" id="PS51782">
    <property type="entry name" value="LYSM"/>
    <property type="match status" value="1"/>
</dbReference>
<sequence length="245" mass="26786">MTTAPPPGRAYIVAHWKAGETTLPVQYNPTKLEFEKALQFAEIAIPGLTGPLHQFVRGQAETLTVELFCDTSDKGMGAQAVSVATETDRIYSLARIEPEGHAPPTITFFWGAGFPGSQLSAELDGGTRVDGQRRQSFTGVIKTIRQSFTLWSVGGVPLRATLTLTIAEYKTLKEQLDELNLSSPDRTHGHVLSSSDQLWSVAQRYYSRPGEWRRVAEANGIGDPRRLMPGQRLAVPAISAGRAPR</sequence>
<dbReference type="InterPro" id="IPR036779">
    <property type="entry name" value="LysM_dom_sf"/>
</dbReference>
<evidence type="ECO:0000313" key="3">
    <source>
        <dbReference type="Proteomes" id="UP000661507"/>
    </source>
</evidence>
<dbReference type="RefSeq" id="WP_229681380.1">
    <property type="nucleotide sequence ID" value="NZ_BMKW01000008.1"/>
</dbReference>
<dbReference type="Pfam" id="PF19266">
    <property type="entry name" value="CIS_tube"/>
    <property type="match status" value="1"/>
</dbReference>
<name>A0A917KQ43_9PROT</name>
<dbReference type="InterPro" id="IPR045361">
    <property type="entry name" value="CIS_tube_prot_N"/>
</dbReference>
<gene>
    <name evidence="2" type="ORF">GCM10011320_34300</name>
</gene>
<dbReference type="InterPro" id="IPR018392">
    <property type="entry name" value="LysM"/>
</dbReference>
<comment type="caution">
    <text evidence="2">The sequence shown here is derived from an EMBL/GenBank/DDBJ whole genome shotgun (WGS) entry which is preliminary data.</text>
</comment>
<dbReference type="AlphaFoldDB" id="A0A917KQ43"/>
<protein>
    <submittedName>
        <fullName evidence="2">Peptidoglycan-binding protein</fullName>
    </submittedName>
</protein>
<dbReference type="Pfam" id="PF01476">
    <property type="entry name" value="LysM"/>
    <property type="match status" value="1"/>
</dbReference>
<feature type="domain" description="LysM" evidence="1">
    <location>
        <begin position="188"/>
        <end position="235"/>
    </location>
</feature>
<reference evidence="2" key="1">
    <citation type="journal article" date="2014" name="Int. J. Syst. Evol. Microbiol.">
        <title>Complete genome sequence of Corynebacterium casei LMG S-19264T (=DSM 44701T), isolated from a smear-ripened cheese.</title>
        <authorList>
            <consortium name="US DOE Joint Genome Institute (JGI-PGF)"/>
            <person name="Walter F."/>
            <person name="Albersmeier A."/>
            <person name="Kalinowski J."/>
            <person name="Ruckert C."/>
        </authorList>
    </citation>
    <scope>NUCLEOTIDE SEQUENCE</scope>
    <source>
        <strain evidence="2">CGMCC 1.3617</strain>
    </source>
</reference>
<evidence type="ECO:0000259" key="1">
    <source>
        <dbReference type="PROSITE" id="PS51782"/>
    </source>
</evidence>
<dbReference type="Gene3D" id="3.10.350.10">
    <property type="entry name" value="LysM domain"/>
    <property type="match status" value="1"/>
</dbReference>